<dbReference type="Proteomes" id="UP001165064">
    <property type="component" value="Unassembled WGS sequence"/>
</dbReference>
<sequence length="77" mass="8617">MDQHSKKNKRTKELRAGYGVFFGDGDKRNIAAPLLGDKHDNNVAELTAVDKALDEVIKDVFCAKYTIATDSHYCMNL</sequence>
<reference evidence="1" key="1">
    <citation type="submission" date="2023-04" db="EMBL/GenBank/DDBJ databases">
        <title>Ambrosiozyma monospora NBRC 10751.</title>
        <authorList>
            <person name="Ichikawa N."/>
            <person name="Sato H."/>
            <person name="Tonouchi N."/>
        </authorList>
    </citation>
    <scope>NUCLEOTIDE SEQUENCE</scope>
    <source>
        <strain evidence="1">NBRC 10751</strain>
    </source>
</reference>
<evidence type="ECO:0000313" key="2">
    <source>
        <dbReference type="Proteomes" id="UP001165064"/>
    </source>
</evidence>
<organism evidence="1 2">
    <name type="scientific">Ambrosiozyma monospora</name>
    <name type="common">Yeast</name>
    <name type="synonym">Endomycopsis monosporus</name>
    <dbReference type="NCBI Taxonomy" id="43982"/>
    <lineage>
        <taxon>Eukaryota</taxon>
        <taxon>Fungi</taxon>
        <taxon>Dikarya</taxon>
        <taxon>Ascomycota</taxon>
        <taxon>Saccharomycotina</taxon>
        <taxon>Pichiomycetes</taxon>
        <taxon>Pichiales</taxon>
        <taxon>Pichiaceae</taxon>
        <taxon>Ambrosiozyma</taxon>
    </lineage>
</organism>
<name>A0ACB5U7T4_AMBMO</name>
<accession>A0ACB5U7T4</accession>
<comment type="caution">
    <text evidence="1">The sequence shown here is derived from an EMBL/GenBank/DDBJ whole genome shotgun (WGS) entry which is preliminary data.</text>
</comment>
<evidence type="ECO:0000313" key="1">
    <source>
        <dbReference type="EMBL" id="GMF04223.1"/>
    </source>
</evidence>
<dbReference type="EMBL" id="BSXS01013583">
    <property type="protein sequence ID" value="GMF04223.1"/>
    <property type="molecule type" value="Genomic_DNA"/>
</dbReference>
<proteinExistence type="predicted"/>
<protein>
    <submittedName>
        <fullName evidence="1">Unnamed protein product</fullName>
    </submittedName>
</protein>
<gene>
    <name evidence="1" type="ORF">Amon02_001204200</name>
</gene>
<keyword evidence="2" id="KW-1185">Reference proteome</keyword>